<keyword evidence="1" id="KW-1133">Transmembrane helix</keyword>
<proteinExistence type="predicted"/>
<sequence>MQFVEQYLQKHHLIHNPHKWLLALIATPIHLAEMHYKKKYHMQFAHARKLFIFDMLLIFSTLTIFGAGLFWRLYNPTITNLVYLSIQKEPTRILSGERLDFDIVYKNESSVTLVSPKLSLTLPTGYILEKTEPAENFDHFNNTFVFNNLAPKSEGIVHIFGRIYETPKLENNILASLSYQQAGQQNEEKRTSPYIVILRGSVLKSNFTLADKILAKSTTLLTIELKNEGDIEINDIILPFQLPNGVTLINQKIETGNFISNNWLINKLKPNETTRLEAFLNFNLDSKQPTLKLQFTPEIFINNKSIPQETWEKELKILHPNLEITSNWENNLKNLQPGKIANIYFNLKNTGDIELENINLLLSIPENIIDNKQFLTINNLNSKNNQIIFNSNKNLKPNESIQITLKIPIKNYPTGGTDITLSLNPQIEAKAKDLDNIYKINTQTPKINIGTSLFSTAEIRYYTVEGDQIGRGPLPPKVNEETKYWAIIQMTNGTSNISNLHLNTTLPSYVSWTGKSSVSIGNDISFNQNTRQISWNLKNLPANTSEGVYFELSIIPDASMLTTNPIILKNISITGQDSFINQDISKSFGNLDNSLKTDSIGRIKGSIVK</sequence>
<dbReference type="EMBL" id="MNVC01000029">
    <property type="protein sequence ID" value="OIO19007.1"/>
    <property type="molecule type" value="Genomic_DNA"/>
</dbReference>
<gene>
    <name evidence="2" type="ORF">AUJ23_02600</name>
</gene>
<reference evidence="2 3" key="1">
    <citation type="journal article" date="2016" name="Environ. Microbiol.">
        <title>Genomic resolution of a cold subsurface aquifer community provides metabolic insights for novel microbes adapted to high CO concentrations.</title>
        <authorList>
            <person name="Probst A.J."/>
            <person name="Castelle C.J."/>
            <person name="Singh A."/>
            <person name="Brown C.T."/>
            <person name="Anantharaman K."/>
            <person name="Sharon I."/>
            <person name="Hug L.A."/>
            <person name="Burstein D."/>
            <person name="Emerson J.B."/>
            <person name="Thomas B.C."/>
            <person name="Banfield J.F."/>
        </authorList>
    </citation>
    <scope>NUCLEOTIDE SEQUENCE [LARGE SCALE GENOMIC DNA]</scope>
    <source>
        <strain evidence="2">CG1_02_32_51</strain>
    </source>
</reference>
<evidence type="ECO:0000313" key="2">
    <source>
        <dbReference type="EMBL" id="OIO19007.1"/>
    </source>
</evidence>
<feature type="transmembrane region" description="Helical" evidence="1">
    <location>
        <begin position="56"/>
        <end position="74"/>
    </location>
</feature>
<name>A0A1J4U9U7_9BACT</name>
<dbReference type="Proteomes" id="UP000181941">
    <property type="component" value="Unassembled WGS sequence"/>
</dbReference>
<dbReference type="STRING" id="1805238.AUJ23_02600"/>
<keyword evidence="1" id="KW-0472">Membrane</keyword>
<organism evidence="2 3">
    <name type="scientific">Candidatus Magasanikbacteria bacterium CG1_02_32_51</name>
    <dbReference type="NCBI Taxonomy" id="1805238"/>
    <lineage>
        <taxon>Bacteria</taxon>
        <taxon>Candidatus Magasanikiibacteriota</taxon>
    </lineage>
</organism>
<evidence type="ECO:0000313" key="3">
    <source>
        <dbReference type="Proteomes" id="UP000181941"/>
    </source>
</evidence>
<protein>
    <recommendedName>
        <fullName evidence="4">DUF11 domain-containing protein</fullName>
    </recommendedName>
</protein>
<comment type="caution">
    <text evidence="2">The sequence shown here is derived from an EMBL/GenBank/DDBJ whole genome shotgun (WGS) entry which is preliminary data.</text>
</comment>
<accession>A0A1J4U9U7</accession>
<evidence type="ECO:0000256" key="1">
    <source>
        <dbReference type="SAM" id="Phobius"/>
    </source>
</evidence>
<evidence type="ECO:0008006" key="4">
    <source>
        <dbReference type="Google" id="ProtNLM"/>
    </source>
</evidence>
<keyword evidence="1" id="KW-0812">Transmembrane</keyword>
<dbReference type="AlphaFoldDB" id="A0A1J4U9U7"/>